<feature type="transmembrane region" description="Helical" evidence="1">
    <location>
        <begin position="51"/>
        <end position="72"/>
    </location>
</feature>
<feature type="transmembrane region" description="Helical" evidence="1">
    <location>
        <begin position="15"/>
        <end position="39"/>
    </location>
</feature>
<protein>
    <submittedName>
        <fullName evidence="2">Cell division protein FtsK</fullName>
    </submittedName>
</protein>
<evidence type="ECO:0000313" key="2">
    <source>
        <dbReference type="EMBL" id="AGS52265.1"/>
    </source>
</evidence>
<keyword evidence="1" id="KW-0472">Membrane</keyword>
<keyword evidence="2" id="KW-0131">Cell cycle</keyword>
<keyword evidence="1" id="KW-0812">Transmembrane</keyword>
<dbReference type="GO" id="GO:0051301">
    <property type="term" value="P:cell division"/>
    <property type="evidence" value="ECO:0007669"/>
    <property type="project" value="UniProtKB-KW"/>
</dbReference>
<feature type="transmembrane region" description="Helical" evidence="1">
    <location>
        <begin position="84"/>
        <end position="104"/>
    </location>
</feature>
<dbReference type="AlphaFoldDB" id="A0A0A6ZH59"/>
<evidence type="ECO:0000256" key="1">
    <source>
        <dbReference type="SAM" id="Phobius"/>
    </source>
</evidence>
<reference evidence="2" key="1">
    <citation type="journal article" date="2012" name="Enzyme Microb. Technol.">
        <title>Characterization of a novel thermostable ?-glucosidase from a metagenomic library of termite gut.</title>
        <authorList>
            <person name="Wang Q."/>
            <person name="Qian C."/>
            <person name="Zhang X.Z."/>
            <person name="Liu N."/>
            <person name="Yan X."/>
            <person name="Zhou Z."/>
        </authorList>
    </citation>
    <scope>NUCLEOTIDE SEQUENCE</scope>
</reference>
<feature type="transmembrane region" description="Helical" evidence="1">
    <location>
        <begin position="124"/>
        <end position="148"/>
    </location>
</feature>
<accession>A0A0A6ZH59</accession>
<keyword evidence="1" id="KW-1133">Transmembrane helix</keyword>
<dbReference type="EMBL" id="JQ844187">
    <property type="protein sequence ID" value="AGS52265.1"/>
    <property type="molecule type" value="Genomic_DNA"/>
</dbReference>
<proteinExistence type="predicted"/>
<name>A0A0A6ZH59_9BACT</name>
<keyword evidence="2" id="KW-0132">Cell division</keyword>
<sequence length="183" mass="20762">MQTTADTNSVNSRGIAVFLAILLGLCGILMIFSLLSALFGIGFFPGYVGGFFARSFGILSLLIPAYLAYAAFILADRHWRPERVFVLNACVFPFLTLGVGFAFIRDFEVRSEQLLFLELAGKTGFSLFIIFLTVMEVLLLQVLKNAVFKKSVSPKKRRCFRLRLKQSRRLRRQLFRQPQLPNL</sequence>
<organism evidence="2">
    <name type="scientific">uncultured bacterium contig00059</name>
    <dbReference type="NCBI Taxonomy" id="1181542"/>
    <lineage>
        <taxon>Bacteria</taxon>
        <taxon>environmental samples</taxon>
    </lineage>
</organism>